<dbReference type="RefSeq" id="WP_184664223.1">
    <property type="nucleotide sequence ID" value="NZ_JACHHB010000008.1"/>
</dbReference>
<feature type="transmembrane region" description="Helical" evidence="1">
    <location>
        <begin position="5"/>
        <end position="22"/>
    </location>
</feature>
<feature type="transmembrane region" description="Helical" evidence="1">
    <location>
        <begin position="438"/>
        <end position="462"/>
    </location>
</feature>
<feature type="transmembrane region" description="Helical" evidence="1">
    <location>
        <begin position="411"/>
        <end position="431"/>
    </location>
</feature>
<protein>
    <submittedName>
        <fullName evidence="2">Uncharacterized protein</fullName>
    </submittedName>
</protein>
<feature type="transmembrane region" description="Helical" evidence="1">
    <location>
        <begin position="574"/>
        <end position="593"/>
    </location>
</feature>
<sequence length="639" mass="71675">MLKKGLWGIVIFAILISIPSLWERVQVESANDQYEVSIPYNDIDSMIHDAGQDKDHVYSQLRSSGVESISFEPLSLRDLENKYLLQFIDKRDLLTSPTITNDDLSDKPGDYIEILEEDHPLIAPVEDVINEELEEYDEEVEWLEVEDRELLFVPYGVSSRSTPVTYDMVAVEQAIEHRFSLVPRLENNFNDANEDHILYQQLEEMSPYAHYMLFIDDEVVGVPGDTPENRVASFAEKMNDLNLSVLTIEGVDQRGLTTLIEHLDNDPVRLHSMTLGKGSENEEDLRAVFQGARAVHERNIGVLYINLLNKRNNENYENPLEAGNALNAFAGDDSFMERLERRVGGELGAAEPFERFEQPLWLKLVSLVAAVSFLGIVADRLHPRLAIPVLVVAGLGTGMILLSGINLLYKAIVLGLAVLAPAYAVLSIGSLHSLKDGAIALAKSLGIALIGAWFVVTLLYGWEFVVHIDSFTGVKALAVLPMLIVAAFIFSYHVLKEKVAFWHLVVLTVIAAVVMFYVGRTGNAGIVIPYELEARQWLENTLGVRPRTTEFLIGYPLFTLGIYLTAVGHRYGRYLYIFGALAFSSMVGTFTHLHTPLLISMERTVYGAMIGVTFGVMLIVAWYLLERWVFPQVKEKVLR</sequence>
<feature type="transmembrane region" description="Helical" evidence="1">
    <location>
        <begin position="360"/>
        <end position="378"/>
    </location>
</feature>
<dbReference type="InterPro" id="IPR043748">
    <property type="entry name" value="DUF5693"/>
</dbReference>
<feature type="transmembrane region" description="Helical" evidence="1">
    <location>
        <begin position="385"/>
        <end position="405"/>
    </location>
</feature>
<gene>
    <name evidence="2" type="ORF">HNQ41_001973</name>
</gene>
<feature type="transmembrane region" description="Helical" evidence="1">
    <location>
        <begin position="499"/>
        <end position="519"/>
    </location>
</feature>
<organism evidence="2 3">
    <name type="scientific">Texcoconibacillus texcoconensis</name>
    <dbReference type="NCBI Taxonomy" id="1095777"/>
    <lineage>
        <taxon>Bacteria</taxon>
        <taxon>Bacillati</taxon>
        <taxon>Bacillota</taxon>
        <taxon>Bacilli</taxon>
        <taxon>Bacillales</taxon>
        <taxon>Bacillaceae</taxon>
        <taxon>Texcoconibacillus</taxon>
    </lineage>
</organism>
<dbReference type="EMBL" id="JACHHB010000008">
    <property type="protein sequence ID" value="MBB5173783.1"/>
    <property type="molecule type" value="Genomic_DNA"/>
</dbReference>
<reference evidence="2 3" key="1">
    <citation type="submission" date="2020-08" db="EMBL/GenBank/DDBJ databases">
        <title>Genomic Encyclopedia of Type Strains, Phase IV (KMG-IV): sequencing the most valuable type-strain genomes for metagenomic binning, comparative biology and taxonomic classification.</title>
        <authorList>
            <person name="Goeker M."/>
        </authorList>
    </citation>
    <scope>NUCLEOTIDE SEQUENCE [LARGE SCALE GENOMIC DNA]</scope>
    <source>
        <strain evidence="2 3">DSM 24696</strain>
    </source>
</reference>
<proteinExistence type="predicted"/>
<dbReference type="Proteomes" id="UP000551878">
    <property type="component" value="Unassembled WGS sequence"/>
</dbReference>
<comment type="caution">
    <text evidence="2">The sequence shown here is derived from an EMBL/GenBank/DDBJ whole genome shotgun (WGS) entry which is preliminary data.</text>
</comment>
<dbReference type="AlphaFoldDB" id="A0A840QR35"/>
<accession>A0A840QR35</accession>
<evidence type="ECO:0000256" key="1">
    <source>
        <dbReference type="SAM" id="Phobius"/>
    </source>
</evidence>
<keyword evidence="1" id="KW-1133">Transmembrane helix</keyword>
<feature type="transmembrane region" description="Helical" evidence="1">
    <location>
        <begin position="551"/>
        <end position="567"/>
    </location>
</feature>
<evidence type="ECO:0000313" key="2">
    <source>
        <dbReference type="EMBL" id="MBB5173783.1"/>
    </source>
</evidence>
<dbReference type="Pfam" id="PF18949">
    <property type="entry name" value="DUF5693"/>
    <property type="match status" value="1"/>
</dbReference>
<keyword evidence="1" id="KW-0472">Membrane</keyword>
<keyword evidence="1" id="KW-0812">Transmembrane</keyword>
<feature type="transmembrane region" description="Helical" evidence="1">
    <location>
        <begin position="474"/>
        <end position="492"/>
    </location>
</feature>
<feature type="transmembrane region" description="Helical" evidence="1">
    <location>
        <begin position="605"/>
        <end position="625"/>
    </location>
</feature>
<keyword evidence="3" id="KW-1185">Reference proteome</keyword>
<name>A0A840QR35_9BACI</name>
<evidence type="ECO:0000313" key="3">
    <source>
        <dbReference type="Proteomes" id="UP000551878"/>
    </source>
</evidence>